<dbReference type="SUPFAM" id="SSF52540">
    <property type="entry name" value="P-loop containing nucleoside triphosphate hydrolases"/>
    <property type="match status" value="1"/>
</dbReference>
<dbReference type="InterPro" id="IPR052040">
    <property type="entry name" value="GTPase/Isobutyryl-CoA_mutase"/>
</dbReference>
<organism evidence="7">
    <name type="scientific">marine metagenome</name>
    <dbReference type="NCBI Taxonomy" id="408172"/>
    <lineage>
        <taxon>unclassified sequences</taxon>
        <taxon>metagenomes</taxon>
        <taxon>ecological metagenomes</taxon>
    </lineage>
</organism>
<dbReference type="NCBIfam" id="TIGR00750">
    <property type="entry name" value="lao"/>
    <property type="match status" value="1"/>
</dbReference>
<evidence type="ECO:0000256" key="2">
    <source>
        <dbReference type="ARBA" id="ARBA00022741"/>
    </source>
</evidence>
<keyword evidence="5" id="KW-0143">Chaperone</keyword>
<keyword evidence="2" id="KW-0547">Nucleotide-binding</keyword>
<evidence type="ECO:0000256" key="5">
    <source>
        <dbReference type="ARBA" id="ARBA00023186"/>
    </source>
</evidence>
<dbReference type="SMART" id="SM00382">
    <property type="entry name" value="AAA"/>
    <property type="match status" value="1"/>
</dbReference>
<keyword evidence="4" id="KW-0342">GTP-binding</keyword>
<dbReference type="Gene3D" id="3.40.50.300">
    <property type="entry name" value="P-loop containing nucleotide triphosphate hydrolases"/>
    <property type="match status" value="1"/>
</dbReference>
<evidence type="ECO:0000256" key="4">
    <source>
        <dbReference type="ARBA" id="ARBA00023134"/>
    </source>
</evidence>
<reference evidence="7" key="1">
    <citation type="submission" date="2018-05" db="EMBL/GenBank/DDBJ databases">
        <authorList>
            <person name="Lanie J.A."/>
            <person name="Ng W.-L."/>
            <person name="Kazmierczak K.M."/>
            <person name="Andrzejewski T.M."/>
            <person name="Davidsen T.M."/>
            <person name="Wayne K.J."/>
            <person name="Tettelin H."/>
            <person name="Glass J.I."/>
            <person name="Rusch D."/>
            <person name="Podicherti R."/>
            <person name="Tsui H.-C.T."/>
            <person name="Winkler M.E."/>
        </authorList>
    </citation>
    <scope>NUCLEOTIDE SEQUENCE</scope>
</reference>
<dbReference type="PANTHER" id="PTHR43087">
    <property type="entry name" value="LYSINE/ARGININE/ORNITHINE TRANSPORT SYSTEM KINASE"/>
    <property type="match status" value="1"/>
</dbReference>
<dbReference type="AlphaFoldDB" id="A0A381T865"/>
<name>A0A381T865_9ZZZZ</name>
<proteinExistence type="inferred from homology"/>
<evidence type="ECO:0000259" key="6">
    <source>
        <dbReference type="SMART" id="SM00382"/>
    </source>
</evidence>
<keyword evidence="3" id="KW-0378">Hydrolase</keyword>
<evidence type="ECO:0000313" key="7">
    <source>
        <dbReference type="EMBL" id="SVA11929.1"/>
    </source>
</evidence>
<feature type="domain" description="AAA+ ATPase" evidence="6">
    <location>
        <begin position="44"/>
        <end position="188"/>
    </location>
</feature>
<dbReference type="InterPro" id="IPR027417">
    <property type="entry name" value="P-loop_NTPase"/>
</dbReference>
<evidence type="ECO:0000256" key="1">
    <source>
        <dbReference type="ARBA" id="ARBA00009625"/>
    </source>
</evidence>
<comment type="similarity">
    <text evidence="1">Belongs to the SIMIBI class G3E GTPase family. ArgK/MeaB subfamily.</text>
</comment>
<accession>A0A381T865</accession>
<dbReference type="InterPro" id="IPR005129">
    <property type="entry name" value="GTPase_ArgK"/>
</dbReference>
<protein>
    <recommendedName>
        <fullName evidence="6">AAA+ ATPase domain-containing protein</fullName>
    </recommendedName>
</protein>
<dbReference type="PANTHER" id="PTHR43087:SF1">
    <property type="entry name" value="LAO_AO TRANSPORT SYSTEM ATPASE"/>
    <property type="match status" value="1"/>
</dbReference>
<dbReference type="GO" id="GO:0005525">
    <property type="term" value="F:GTP binding"/>
    <property type="evidence" value="ECO:0007669"/>
    <property type="project" value="UniProtKB-KW"/>
</dbReference>
<dbReference type="InterPro" id="IPR003593">
    <property type="entry name" value="AAA+_ATPase"/>
</dbReference>
<sequence length="315" mass="34465">MPNALISGILENDTRSISKAITRIENNQRIPDSFYSDLHASSSGSIRIGITGPPGSGKSTLTNELIETCLSKNKTVGVIAVDPTSPFTGGALLGDRVRMNKYLWDNRVFIRSMGSHGDLGGLARKAQEAGDVLAASGKDFILFETVGVGQGEHDVAKAADITVVVLVPESGDEIQLMKAGLIEIADIFVINKSDRDGANRLASLLKNILHNFTTRGKLEPPVFNTVANQGHGIIELFMGIQDHLKLMTEGGMLDDRRLSRYRNRVSDLIRVRLEDAFWTVEKRSLLDQLTQTLSSIKTAPVILAQQLLDRQQDEF</sequence>
<dbReference type="Pfam" id="PF03308">
    <property type="entry name" value="MeaB"/>
    <property type="match status" value="1"/>
</dbReference>
<dbReference type="EMBL" id="UINC01004118">
    <property type="protein sequence ID" value="SVA11929.1"/>
    <property type="molecule type" value="Genomic_DNA"/>
</dbReference>
<dbReference type="GO" id="GO:0003924">
    <property type="term" value="F:GTPase activity"/>
    <property type="evidence" value="ECO:0007669"/>
    <property type="project" value="InterPro"/>
</dbReference>
<gene>
    <name evidence="7" type="ORF">METZ01_LOCUS64783</name>
</gene>
<evidence type="ECO:0000256" key="3">
    <source>
        <dbReference type="ARBA" id="ARBA00022801"/>
    </source>
</evidence>